<accession>A0ACA9Y5G0</accession>
<evidence type="ECO:0000313" key="1">
    <source>
        <dbReference type="EMBL" id="CAH6720166.1"/>
    </source>
</evidence>
<gene>
    <name evidence="1" type="ORF">CLIB1444_03S05886</name>
</gene>
<protein>
    <submittedName>
        <fullName evidence="1">Uncharacterized protein</fullName>
    </submittedName>
</protein>
<keyword evidence="2" id="KW-1185">Reference proteome</keyword>
<proteinExistence type="predicted"/>
<dbReference type="EMBL" id="CALSDN010000003">
    <property type="protein sequence ID" value="CAH6720166.1"/>
    <property type="molecule type" value="Genomic_DNA"/>
</dbReference>
<name>A0ACA9Y5G0_9ASCO</name>
<dbReference type="Proteomes" id="UP001152531">
    <property type="component" value="Unassembled WGS sequence"/>
</dbReference>
<organism evidence="1 2">
    <name type="scientific">[Candida] jaroonii</name>
    <dbReference type="NCBI Taxonomy" id="467808"/>
    <lineage>
        <taxon>Eukaryota</taxon>
        <taxon>Fungi</taxon>
        <taxon>Dikarya</taxon>
        <taxon>Ascomycota</taxon>
        <taxon>Saccharomycotina</taxon>
        <taxon>Pichiomycetes</taxon>
        <taxon>Debaryomycetaceae</taxon>
        <taxon>Yamadazyma</taxon>
    </lineage>
</organism>
<evidence type="ECO:0000313" key="2">
    <source>
        <dbReference type="Proteomes" id="UP001152531"/>
    </source>
</evidence>
<comment type="caution">
    <text evidence="1">The sequence shown here is derived from an EMBL/GenBank/DDBJ whole genome shotgun (WGS) entry which is preliminary data.</text>
</comment>
<sequence>MTTIQNDWNEDQWSKLESYLTEFGNLSSNNQYLYNFQLEFLSQYISADIDTIKVKMDQLASHKHNYSRNDFNWEKNKTKLMNEVDNIIISFNLQKFQEQVTKEVFEPPIHTNDIPNNDNNDTVTSVEVVSQKKHTYENVSKELPKLSKTQRRTSLDLMHSRPSLDMFNHKRTSSFSKPALASTSNVNVLTKAEINSPSKKFDLSSIIPKKRVTGNTDSDKRSRRISLVGENLPHYIKDQLTIESEKRDKTVHKKKSRMNNLLANSQSLYAHKDISSLKSNTNTSDFTNSAVDESDDDKEYISPNSLTKYYDIEEEEEEGEDIDFVNVDDSYISENDNDNDPEGEQDDQDDQDDDDYLFNI</sequence>
<reference evidence="1" key="1">
    <citation type="submission" date="2022-06" db="EMBL/GenBank/DDBJ databases">
        <authorList>
            <person name="Legras J.-L."/>
            <person name="Devillers H."/>
            <person name="Grondin C."/>
        </authorList>
    </citation>
    <scope>NUCLEOTIDE SEQUENCE</scope>
    <source>
        <strain evidence="1">CLIB 1444</strain>
    </source>
</reference>